<accession>A0A3B1BNU9</accession>
<dbReference type="InterPro" id="IPR000189">
    <property type="entry name" value="Transglyc_AS"/>
</dbReference>
<dbReference type="AlphaFoldDB" id="A0A3B1BNU9"/>
<organism evidence="8">
    <name type="scientific">hydrothermal vent metagenome</name>
    <dbReference type="NCBI Taxonomy" id="652676"/>
    <lineage>
        <taxon>unclassified sequences</taxon>
        <taxon>metagenomes</taxon>
        <taxon>ecological metagenomes</taxon>
    </lineage>
</organism>
<sequence>MQKKHLLITGGIILLAFILNACAPQRNLLQQVQDSGRLQVVTRNAPSTYYEGPHGTSGLEYDLINAFADYLGVKAEIRSVDNLDSILTQIETGQAQIAAAGLTITEQRKKRVRFTLPYQHITQQLIYRTGMSRPRSIKDLLKGDLEVIANSSHSERLQTLKKEVPALKWRENADVKSTELLTLVAEQLIDFTIADSNEAALHRRFHPELRVAFDISEAQGLAWALRRGKDDSLYQEAQNFFGSLQKSGKLEQMLSQYYGHVRKYNYAGTPTYLRHIKQRMNRYQPLFEEAALNNDLDWRLLAAVAYQESNWNPRAVSPTGVRGIMMLTRATAQQLGVNKRTDPAQSIDGGARYLKSLYQRFPEVGEPDRTWFTLAAYNVGFGHVKDARKITTQRDGDADKWADVKESLPLLRQRKWYKKTRYGYARGHEPVRYVENIRSYYDILRWRTEKPETPSRNKLAFSSAAL</sequence>
<dbReference type="Gene3D" id="3.40.190.10">
    <property type="entry name" value="Periplasmic binding protein-like II"/>
    <property type="match status" value="2"/>
</dbReference>
<dbReference type="PANTHER" id="PTHR35936">
    <property type="entry name" value="MEMBRANE-BOUND LYTIC MUREIN TRANSGLYCOSYLASE F"/>
    <property type="match status" value="1"/>
</dbReference>
<dbReference type="InterPro" id="IPR023346">
    <property type="entry name" value="Lysozyme-like_dom_sf"/>
</dbReference>
<evidence type="ECO:0000256" key="3">
    <source>
        <dbReference type="ARBA" id="ARBA00023136"/>
    </source>
</evidence>
<keyword evidence="4" id="KW-0998">Cell outer membrane</keyword>
<proteinExistence type="inferred from homology"/>
<dbReference type="InterPro" id="IPR023703">
    <property type="entry name" value="MltF"/>
</dbReference>
<dbReference type="GO" id="GO:0009253">
    <property type="term" value="P:peptidoglycan catabolic process"/>
    <property type="evidence" value="ECO:0007669"/>
    <property type="project" value="TreeGrafter"/>
</dbReference>
<dbReference type="PROSITE" id="PS00922">
    <property type="entry name" value="TRANSGLYCOSYLASE"/>
    <property type="match status" value="1"/>
</dbReference>
<protein>
    <submittedName>
        <fullName evidence="8">Membrane-bound lytic murein transglycosylase F</fullName>
    </submittedName>
</protein>
<dbReference type="Pfam" id="PF00497">
    <property type="entry name" value="SBP_bac_3"/>
    <property type="match status" value="1"/>
</dbReference>
<evidence type="ECO:0000313" key="8">
    <source>
        <dbReference type="EMBL" id="VAX06337.1"/>
    </source>
</evidence>
<keyword evidence="6" id="KW-0961">Cell wall biogenesis/degradation</keyword>
<feature type="domain" description="Solute-binding protein family 3/N-terminal" evidence="7">
    <location>
        <begin position="37"/>
        <end position="261"/>
    </location>
</feature>
<dbReference type="GO" id="GO:0008933">
    <property type="term" value="F:peptidoglycan lytic transglycosylase activity"/>
    <property type="evidence" value="ECO:0007669"/>
    <property type="project" value="InterPro"/>
</dbReference>
<dbReference type="NCBIfam" id="NF008112">
    <property type="entry name" value="PRK10859.1"/>
    <property type="match status" value="1"/>
</dbReference>
<dbReference type="SUPFAM" id="SSF53955">
    <property type="entry name" value="Lysozyme-like"/>
    <property type="match status" value="1"/>
</dbReference>
<dbReference type="EMBL" id="UOFY01000008">
    <property type="protein sequence ID" value="VAX06337.1"/>
    <property type="molecule type" value="Genomic_DNA"/>
</dbReference>
<evidence type="ECO:0000256" key="4">
    <source>
        <dbReference type="ARBA" id="ARBA00023237"/>
    </source>
</evidence>
<keyword evidence="2" id="KW-0732">Signal</keyword>
<evidence type="ECO:0000256" key="6">
    <source>
        <dbReference type="ARBA" id="ARBA00023316"/>
    </source>
</evidence>
<dbReference type="Pfam" id="PF01464">
    <property type="entry name" value="SLT"/>
    <property type="match status" value="1"/>
</dbReference>
<dbReference type="Gene3D" id="1.10.530.10">
    <property type="match status" value="1"/>
</dbReference>
<evidence type="ECO:0000256" key="1">
    <source>
        <dbReference type="ARBA" id="ARBA00004339"/>
    </source>
</evidence>
<dbReference type="HAMAP" id="MF_02016">
    <property type="entry name" value="MltF"/>
    <property type="match status" value="1"/>
</dbReference>
<gene>
    <name evidence="8" type="ORF">MNBD_GAMMA25-1816</name>
</gene>
<dbReference type="SMART" id="SM00062">
    <property type="entry name" value="PBPb"/>
    <property type="match status" value="1"/>
</dbReference>
<evidence type="ECO:0000256" key="2">
    <source>
        <dbReference type="ARBA" id="ARBA00022729"/>
    </source>
</evidence>
<evidence type="ECO:0000259" key="7">
    <source>
        <dbReference type="SMART" id="SM00062"/>
    </source>
</evidence>
<keyword evidence="3" id="KW-0472">Membrane</keyword>
<dbReference type="CDD" id="cd13403">
    <property type="entry name" value="MLTF-like"/>
    <property type="match status" value="1"/>
</dbReference>
<keyword evidence="5" id="KW-0456">Lyase</keyword>
<comment type="subcellular location">
    <subcellularLocation>
        <location evidence="1">Cell outer membrane</location>
        <topology evidence="1">Peripheral membrane protein</topology>
    </subcellularLocation>
</comment>
<dbReference type="SUPFAM" id="SSF53850">
    <property type="entry name" value="Periplasmic binding protein-like II"/>
    <property type="match status" value="1"/>
</dbReference>
<dbReference type="InterPro" id="IPR001638">
    <property type="entry name" value="Solute-binding_3/MltF_N"/>
</dbReference>
<dbReference type="GO" id="GO:0071555">
    <property type="term" value="P:cell wall organization"/>
    <property type="evidence" value="ECO:0007669"/>
    <property type="project" value="UniProtKB-KW"/>
</dbReference>
<dbReference type="GO" id="GO:0009279">
    <property type="term" value="C:cell outer membrane"/>
    <property type="evidence" value="ECO:0007669"/>
    <property type="project" value="UniProtKB-SubCell"/>
</dbReference>
<dbReference type="InterPro" id="IPR008258">
    <property type="entry name" value="Transglycosylase_SLT_dom_1"/>
</dbReference>
<evidence type="ECO:0000256" key="5">
    <source>
        <dbReference type="ARBA" id="ARBA00023239"/>
    </source>
</evidence>
<dbReference type="CDD" id="cd01009">
    <property type="entry name" value="PBP2_YfhD_N"/>
    <property type="match status" value="1"/>
</dbReference>
<name>A0A3B1BNU9_9ZZZZ</name>
<reference evidence="8" key="1">
    <citation type="submission" date="2018-06" db="EMBL/GenBank/DDBJ databases">
        <authorList>
            <person name="Zhirakovskaya E."/>
        </authorList>
    </citation>
    <scope>NUCLEOTIDE SEQUENCE</scope>
</reference>
<dbReference type="PANTHER" id="PTHR35936:SF32">
    <property type="entry name" value="MEMBRANE-BOUND LYTIC MUREIN TRANSGLYCOSYLASE F"/>
    <property type="match status" value="1"/>
</dbReference>